<evidence type="ECO:0000256" key="8">
    <source>
        <dbReference type="ARBA" id="ARBA00023306"/>
    </source>
</evidence>
<evidence type="ECO:0000256" key="6">
    <source>
        <dbReference type="ARBA" id="ARBA00022989"/>
    </source>
</evidence>
<gene>
    <name evidence="10" type="ORF">MAGMO_2612</name>
</gene>
<feature type="domain" description="POTRA" evidence="9">
    <location>
        <begin position="22"/>
        <end position="90"/>
    </location>
</feature>
<dbReference type="PANTHER" id="PTHR35851">
    <property type="entry name" value="CELL DIVISION PROTEIN FTSQ"/>
    <property type="match status" value="1"/>
</dbReference>
<dbReference type="GO" id="GO:0090529">
    <property type="term" value="P:cell septum assembly"/>
    <property type="evidence" value="ECO:0007669"/>
    <property type="project" value="InterPro"/>
</dbReference>
<dbReference type="Pfam" id="PF08478">
    <property type="entry name" value="POTRA_1"/>
    <property type="match status" value="1"/>
</dbReference>
<organism evidence="10">
    <name type="scientific">Magnetococcus massalia (strain MO-1)</name>
    <dbReference type="NCBI Taxonomy" id="451514"/>
    <lineage>
        <taxon>Bacteria</taxon>
        <taxon>Pseudomonadati</taxon>
        <taxon>Pseudomonadota</taxon>
        <taxon>Magnetococcia</taxon>
        <taxon>Magnetococcales</taxon>
        <taxon>Magnetococcaceae</taxon>
        <taxon>Magnetococcus</taxon>
    </lineage>
</organism>
<dbReference type="Pfam" id="PF03799">
    <property type="entry name" value="FtsQ_DivIB_C"/>
    <property type="match status" value="1"/>
</dbReference>
<keyword evidence="3" id="KW-0997">Cell inner membrane</keyword>
<keyword evidence="7" id="KW-0472">Membrane</keyword>
<evidence type="ECO:0000256" key="5">
    <source>
        <dbReference type="ARBA" id="ARBA00022692"/>
    </source>
</evidence>
<keyword evidence="2" id="KW-1003">Cell membrane</keyword>
<accession>A0A1S7LKW8</accession>
<sequence length="222" mass="25733">MFVLILAGLGWGWQTLHAPGRFPLEDVRVLGNQHTDVTQMISELELDRPVNLLSVWPSTVRRTLLRKPWIRDARVERVFPGLMVIELEEKSALCMTKRGEELYLVDARGERIKPVEHGDPMPLPVVTVNHAPEGEKPILIRWLIDRLQRHEWLYKRLSEAVSLPGGRWVLYTRKGVKLLHSANIEQELDRLKLLQNRYRILDRSIRQVDLRVAGKAVVKPQT</sequence>
<evidence type="ECO:0000256" key="3">
    <source>
        <dbReference type="ARBA" id="ARBA00022519"/>
    </source>
</evidence>
<name>A0A1S7LKW8_MAGMO</name>
<dbReference type="InterPro" id="IPR026579">
    <property type="entry name" value="FtsQ"/>
</dbReference>
<dbReference type="InterPro" id="IPR013685">
    <property type="entry name" value="POTRA_FtsQ_type"/>
</dbReference>
<dbReference type="PANTHER" id="PTHR35851:SF1">
    <property type="entry name" value="CELL DIVISION PROTEIN FTSQ"/>
    <property type="match status" value="1"/>
</dbReference>
<evidence type="ECO:0000256" key="1">
    <source>
        <dbReference type="ARBA" id="ARBA00004370"/>
    </source>
</evidence>
<evidence type="ECO:0000256" key="2">
    <source>
        <dbReference type="ARBA" id="ARBA00022475"/>
    </source>
</evidence>
<dbReference type="InterPro" id="IPR005548">
    <property type="entry name" value="Cell_div_FtsQ/DivIB_C"/>
</dbReference>
<keyword evidence="5" id="KW-0812">Transmembrane</keyword>
<reference evidence="10" key="1">
    <citation type="submission" date="2015-04" db="EMBL/GenBank/DDBJ databases">
        <authorList>
            <person name="Syromyatnikov M.Y."/>
            <person name="Popov V.N."/>
        </authorList>
    </citation>
    <scope>NUCLEOTIDE SEQUENCE</scope>
    <source>
        <strain evidence="10">MO-1</strain>
    </source>
</reference>
<keyword evidence="6" id="KW-1133">Transmembrane helix</keyword>
<dbReference type="GO" id="GO:0016020">
    <property type="term" value="C:membrane"/>
    <property type="evidence" value="ECO:0007669"/>
    <property type="project" value="UniProtKB-SubCell"/>
</dbReference>
<evidence type="ECO:0000259" key="9">
    <source>
        <dbReference type="PROSITE" id="PS51779"/>
    </source>
</evidence>
<comment type="subcellular location">
    <subcellularLocation>
        <location evidence="1">Membrane</location>
    </subcellularLocation>
</comment>
<evidence type="ECO:0000313" key="10">
    <source>
        <dbReference type="EMBL" id="CRH06767.1"/>
    </source>
</evidence>
<protein>
    <recommendedName>
        <fullName evidence="9">POTRA domain-containing protein</fullName>
    </recommendedName>
</protein>
<dbReference type="Gene3D" id="3.10.20.310">
    <property type="entry name" value="membrane protein fhac"/>
    <property type="match status" value="1"/>
</dbReference>
<keyword evidence="8" id="KW-0131">Cell cycle</keyword>
<dbReference type="AlphaFoldDB" id="A0A1S7LKW8"/>
<dbReference type="EMBL" id="LO017727">
    <property type="protein sequence ID" value="CRH06767.1"/>
    <property type="molecule type" value="Genomic_DNA"/>
</dbReference>
<keyword evidence="4" id="KW-0132">Cell division</keyword>
<evidence type="ECO:0000256" key="7">
    <source>
        <dbReference type="ARBA" id="ARBA00023136"/>
    </source>
</evidence>
<proteinExistence type="predicted"/>
<evidence type="ECO:0000256" key="4">
    <source>
        <dbReference type="ARBA" id="ARBA00022618"/>
    </source>
</evidence>
<dbReference type="PROSITE" id="PS51779">
    <property type="entry name" value="POTRA"/>
    <property type="match status" value="1"/>
</dbReference>
<dbReference type="InterPro" id="IPR034746">
    <property type="entry name" value="POTRA"/>
</dbReference>